<dbReference type="InterPro" id="IPR021765">
    <property type="entry name" value="UstYa-like"/>
</dbReference>
<keyword evidence="2" id="KW-0560">Oxidoreductase</keyword>
<name>M2QXV3_CERS8</name>
<dbReference type="PANTHER" id="PTHR33365:SF11">
    <property type="entry name" value="TAT PATHWAY SIGNAL SEQUENCE"/>
    <property type="match status" value="1"/>
</dbReference>
<dbReference type="PANTHER" id="PTHR33365">
    <property type="entry name" value="YALI0B05434P"/>
    <property type="match status" value="1"/>
</dbReference>
<dbReference type="AlphaFoldDB" id="M2QXV3"/>
<proteinExistence type="inferred from homology"/>
<gene>
    <name evidence="4" type="ORF">CERSUDRAFT_95228</name>
</gene>
<sequence>MRLPTERPAGSHRGSGTLLLASAMLLFSGLMQLATTWLQTRSHEPASCACSAAPSAQPESTSAHIQNWEADYTWEANDHPPYLPLDLGAPVALTLEDSRHYALDTPDAPAEYRSLYPGDGLGFVRLGPQRRFFGLAMYHQLHCLDSLRGAILGTHHMRSGGGEKEKRDVEHSAHCLNYLRQSILCAADVTLEPEVVRGSEDVEEGLGVTHVCRDWSRVYDFAERNWQEWVAWQDGQNGTRM</sequence>
<comment type="pathway">
    <text evidence="1">Mycotoxin biosynthesis.</text>
</comment>
<dbReference type="STRING" id="914234.M2QXV3"/>
<dbReference type="Proteomes" id="UP000016930">
    <property type="component" value="Unassembled WGS sequence"/>
</dbReference>
<evidence type="ECO:0000313" key="5">
    <source>
        <dbReference type="Proteomes" id="UP000016930"/>
    </source>
</evidence>
<organism evidence="4 5">
    <name type="scientific">Ceriporiopsis subvermispora (strain B)</name>
    <name type="common">White-rot fungus</name>
    <name type="synonym">Gelatoporia subvermispora</name>
    <dbReference type="NCBI Taxonomy" id="914234"/>
    <lineage>
        <taxon>Eukaryota</taxon>
        <taxon>Fungi</taxon>
        <taxon>Dikarya</taxon>
        <taxon>Basidiomycota</taxon>
        <taxon>Agaricomycotina</taxon>
        <taxon>Agaricomycetes</taxon>
        <taxon>Polyporales</taxon>
        <taxon>Gelatoporiaceae</taxon>
        <taxon>Gelatoporia</taxon>
    </lineage>
</organism>
<protein>
    <recommendedName>
        <fullName evidence="6">Oxidase ustYa</fullName>
    </recommendedName>
</protein>
<evidence type="ECO:0000256" key="3">
    <source>
        <dbReference type="ARBA" id="ARBA00035112"/>
    </source>
</evidence>
<dbReference type="EMBL" id="KB445797">
    <property type="protein sequence ID" value="EMD36960.1"/>
    <property type="molecule type" value="Genomic_DNA"/>
</dbReference>
<evidence type="ECO:0008006" key="6">
    <source>
        <dbReference type="Google" id="ProtNLM"/>
    </source>
</evidence>
<keyword evidence="5" id="KW-1185">Reference proteome</keyword>
<evidence type="ECO:0000256" key="1">
    <source>
        <dbReference type="ARBA" id="ARBA00004685"/>
    </source>
</evidence>
<comment type="similarity">
    <text evidence="3">Belongs to the ustYa family.</text>
</comment>
<evidence type="ECO:0000313" key="4">
    <source>
        <dbReference type="EMBL" id="EMD36960.1"/>
    </source>
</evidence>
<dbReference type="OrthoDB" id="3687641at2759"/>
<evidence type="ECO:0000256" key="2">
    <source>
        <dbReference type="ARBA" id="ARBA00023002"/>
    </source>
</evidence>
<dbReference type="HOGENOM" id="CLU_042941_8_0_1"/>
<dbReference type="GO" id="GO:0016491">
    <property type="term" value="F:oxidoreductase activity"/>
    <property type="evidence" value="ECO:0007669"/>
    <property type="project" value="UniProtKB-KW"/>
</dbReference>
<dbReference type="Pfam" id="PF11807">
    <property type="entry name" value="UstYa"/>
    <property type="match status" value="1"/>
</dbReference>
<reference evidence="4 5" key="1">
    <citation type="journal article" date="2012" name="Proc. Natl. Acad. Sci. U.S.A.">
        <title>Comparative genomics of Ceriporiopsis subvermispora and Phanerochaete chrysosporium provide insight into selective ligninolysis.</title>
        <authorList>
            <person name="Fernandez-Fueyo E."/>
            <person name="Ruiz-Duenas F.J."/>
            <person name="Ferreira P."/>
            <person name="Floudas D."/>
            <person name="Hibbett D.S."/>
            <person name="Canessa P."/>
            <person name="Larrondo L.F."/>
            <person name="James T.Y."/>
            <person name="Seelenfreund D."/>
            <person name="Lobos S."/>
            <person name="Polanco R."/>
            <person name="Tello M."/>
            <person name="Honda Y."/>
            <person name="Watanabe T."/>
            <person name="Watanabe T."/>
            <person name="Ryu J.S."/>
            <person name="Kubicek C.P."/>
            <person name="Schmoll M."/>
            <person name="Gaskell J."/>
            <person name="Hammel K.E."/>
            <person name="St John F.J."/>
            <person name="Vanden Wymelenberg A."/>
            <person name="Sabat G."/>
            <person name="Splinter BonDurant S."/>
            <person name="Syed K."/>
            <person name="Yadav J.S."/>
            <person name="Doddapaneni H."/>
            <person name="Subramanian V."/>
            <person name="Lavin J.L."/>
            <person name="Oguiza J.A."/>
            <person name="Perez G."/>
            <person name="Pisabarro A.G."/>
            <person name="Ramirez L."/>
            <person name="Santoyo F."/>
            <person name="Master E."/>
            <person name="Coutinho P.M."/>
            <person name="Henrissat B."/>
            <person name="Lombard V."/>
            <person name="Magnuson J.K."/>
            <person name="Kuees U."/>
            <person name="Hori C."/>
            <person name="Igarashi K."/>
            <person name="Samejima M."/>
            <person name="Held B.W."/>
            <person name="Barry K.W."/>
            <person name="LaButti K.M."/>
            <person name="Lapidus A."/>
            <person name="Lindquist E.A."/>
            <person name="Lucas S.M."/>
            <person name="Riley R."/>
            <person name="Salamov A.A."/>
            <person name="Hoffmeister D."/>
            <person name="Schwenk D."/>
            <person name="Hadar Y."/>
            <person name="Yarden O."/>
            <person name="de Vries R.P."/>
            <person name="Wiebenga A."/>
            <person name="Stenlid J."/>
            <person name="Eastwood D."/>
            <person name="Grigoriev I.V."/>
            <person name="Berka R.M."/>
            <person name="Blanchette R.A."/>
            <person name="Kersten P."/>
            <person name="Martinez A.T."/>
            <person name="Vicuna R."/>
            <person name="Cullen D."/>
        </authorList>
    </citation>
    <scope>NUCLEOTIDE SEQUENCE [LARGE SCALE GENOMIC DNA]</scope>
    <source>
        <strain evidence="4 5">B</strain>
    </source>
</reference>
<accession>M2QXV3</accession>
<dbReference type="GO" id="GO:0043386">
    <property type="term" value="P:mycotoxin biosynthetic process"/>
    <property type="evidence" value="ECO:0007669"/>
    <property type="project" value="InterPro"/>
</dbReference>